<organism evidence="3 4">
    <name type="scientific">Taxus chinensis</name>
    <name type="common">Chinese yew</name>
    <name type="synonym">Taxus wallichiana var. chinensis</name>
    <dbReference type="NCBI Taxonomy" id="29808"/>
    <lineage>
        <taxon>Eukaryota</taxon>
        <taxon>Viridiplantae</taxon>
        <taxon>Streptophyta</taxon>
        <taxon>Embryophyta</taxon>
        <taxon>Tracheophyta</taxon>
        <taxon>Spermatophyta</taxon>
        <taxon>Pinopsida</taxon>
        <taxon>Pinidae</taxon>
        <taxon>Conifers II</taxon>
        <taxon>Cupressales</taxon>
        <taxon>Taxaceae</taxon>
        <taxon>Taxus</taxon>
    </lineage>
</organism>
<dbReference type="OMA" id="CGGAKFM"/>
<evidence type="ECO:0000256" key="1">
    <source>
        <dbReference type="SAM" id="Phobius"/>
    </source>
</evidence>
<name>A0AA38FBQ4_TAXCH</name>
<reference evidence="3 4" key="1">
    <citation type="journal article" date="2021" name="Nat. Plants">
        <title>The Taxus genome provides insights into paclitaxel biosynthesis.</title>
        <authorList>
            <person name="Xiong X."/>
            <person name="Gou J."/>
            <person name="Liao Q."/>
            <person name="Li Y."/>
            <person name="Zhou Q."/>
            <person name="Bi G."/>
            <person name="Li C."/>
            <person name="Du R."/>
            <person name="Wang X."/>
            <person name="Sun T."/>
            <person name="Guo L."/>
            <person name="Liang H."/>
            <person name="Lu P."/>
            <person name="Wu Y."/>
            <person name="Zhang Z."/>
            <person name="Ro D.K."/>
            <person name="Shang Y."/>
            <person name="Huang S."/>
            <person name="Yan J."/>
        </authorList>
    </citation>
    <scope>NUCLEOTIDE SEQUENCE [LARGE SCALE GENOMIC DNA]</scope>
    <source>
        <strain evidence="3">Ta-2019</strain>
    </source>
</reference>
<keyword evidence="1" id="KW-1133">Transmembrane helix</keyword>
<protein>
    <recommendedName>
        <fullName evidence="2">AB hydrolase-1 domain-containing protein</fullName>
    </recommendedName>
</protein>
<evidence type="ECO:0000313" key="3">
    <source>
        <dbReference type="EMBL" id="KAH9295692.1"/>
    </source>
</evidence>
<gene>
    <name evidence="3" type="ORF">KI387_039280</name>
</gene>
<keyword evidence="1" id="KW-0812">Transmembrane</keyword>
<evidence type="ECO:0000259" key="2">
    <source>
        <dbReference type="Pfam" id="PF00561"/>
    </source>
</evidence>
<dbReference type="PANTHER" id="PTHR43689:SF14">
    <property type="entry name" value="LYSOPHOSPHOLIPASE BODYGUARD 4-RELATED"/>
    <property type="match status" value="1"/>
</dbReference>
<dbReference type="Pfam" id="PF00561">
    <property type="entry name" value="Abhydrolase_1"/>
    <property type="match status" value="1"/>
</dbReference>
<dbReference type="PANTHER" id="PTHR43689">
    <property type="entry name" value="HYDROLASE"/>
    <property type="match status" value="1"/>
</dbReference>
<dbReference type="PRINTS" id="PR00111">
    <property type="entry name" value="ABHYDROLASE"/>
</dbReference>
<dbReference type="InterPro" id="IPR000073">
    <property type="entry name" value="AB_hydrolase_1"/>
</dbReference>
<dbReference type="SUPFAM" id="SSF53474">
    <property type="entry name" value="alpha/beta-Hydrolases"/>
    <property type="match status" value="1"/>
</dbReference>
<dbReference type="Gene3D" id="3.40.50.1820">
    <property type="entry name" value="alpha/beta hydrolase"/>
    <property type="match status" value="1"/>
</dbReference>
<proteinExistence type="predicted"/>
<accession>A0AA38FBQ4</accession>
<keyword evidence="1" id="KW-0472">Membrane</keyword>
<dbReference type="EMBL" id="JAHRHJ020000011">
    <property type="protein sequence ID" value="KAH9295692.1"/>
    <property type="molecule type" value="Genomic_DNA"/>
</dbReference>
<dbReference type="AlphaFoldDB" id="A0AA38FBQ4"/>
<evidence type="ECO:0000313" key="4">
    <source>
        <dbReference type="Proteomes" id="UP000824469"/>
    </source>
</evidence>
<sequence length="414" mass="47315">MCQQSLCNDNAIIKNSEIHDPLHNDRNPVCQRCILKFAENWLIGIASSIVFAMLDLLDFILCLVYGWADYLLEKEWTPCYCCFNGLKSKRDLSETLYSRKNFVRNLITGAVCWMKKFRKNGADSVTETSNRKFKHVGGRWSDCACHKCLSPDTHKLYVAQGSHSCASSSDVIFIHGFLSSSSFWTETIYPKFSEAAKSNYRFFAVDLLGFGKSPKPLNCLYTVKEHVDMIEQSVIHPYHVKSFHLVAHSMGCIIALALASKYPNALKSITLLSPPYYPAPSGEQANHFVMKRCAPKTIWPLLAFGSSVMSWYEHVGRTVCLVVCKNHRFWEWILKKSVWKRVPNYQIEDFTRHTHFSAWHSFHNVICGAAQEMDKYLEIVSETDCKVMILHGREDKVVPLECSLAIQLRVGKSE</sequence>
<keyword evidence="4" id="KW-1185">Reference proteome</keyword>
<comment type="caution">
    <text evidence="3">The sequence shown here is derived from an EMBL/GenBank/DDBJ whole genome shotgun (WGS) entry which is preliminary data.</text>
</comment>
<feature type="domain" description="AB hydrolase-1" evidence="2">
    <location>
        <begin position="171"/>
        <end position="399"/>
    </location>
</feature>
<dbReference type="Proteomes" id="UP000824469">
    <property type="component" value="Unassembled WGS sequence"/>
</dbReference>
<dbReference type="InterPro" id="IPR029058">
    <property type="entry name" value="AB_hydrolase_fold"/>
</dbReference>
<feature type="transmembrane region" description="Helical" evidence="1">
    <location>
        <begin position="41"/>
        <end position="68"/>
    </location>
</feature>
<feature type="non-terminal residue" evidence="3">
    <location>
        <position position="414"/>
    </location>
</feature>